<dbReference type="PANTHER" id="PTHR39166:SF1">
    <property type="entry name" value="BLL1166 PROTEIN"/>
    <property type="match status" value="1"/>
</dbReference>
<evidence type="ECO:0000313" key="2">
    <source>
        <dbReference type="Proteomes" id="UP000515291"/>
    </source>
</evidence>
<dbReference type="Pfam" id="PF06042">
    <property type="entry name" value="NTP_transf_6"/>
    <property type="match status" value="1"/>
</dbReference>
<dbReference type="InterPro" id="IPR009267">
    <property type="entry name" value="NTP_transf_6"/>
</dbReference>
<reference evidence="2" key="1">
    <citation type="journal article" date="2020" name="Mol. Plant Microbe">
        <title>Rhizobial microsymbionts of the narrowly endemic Oxytropis species growing in Kamchatka are characterized by significant genetic diversity and possess a set of genes that are associated with T3SS and T6SS secretion systems and can affect the development of symbiosis.</title>
        <authorList>
            <person name="Safronova V."/>
            <person name="Guro P."/>
            <person name="Sazanova A."/>
            <person name="Kuznetsova I."/>
            <person name="Belimov A."/>
            <person name="Yakubov V."/>
            <person name="Chirak E."/>
            <person name="Afonin A."/>
            <person name="Gogolev Y."/>
            <person name="Andronov E."/>
            <person name="Tikhonovich I."/>
        </authorList>
    </citation>
    <scope>NUCLEOTIDE SEQUENCE [LARGE SCALE GENOMIC DNA]</scope>
    <source>
        <strain evidence="2">581</strain>
    </source>
</reference>
<evidence type="ECO:0000313" key="1">
    <source>
        <dbReference type="EMBL" id="QND74366.1"/>
    </source>
</evidence>
<gene>
    <name evidence="1" type="ORF">HB776_26545</name>
</gene>
<keyword evidence="1" id="KW-0808">Transferase</keyword>
<organism evidence="1 2">
    <name type="scientific">Tardiphaga robiniae</name>
    <dbReference type="NCBI Taxonomy" id="943830"/>
    <lineage>
        <taxon>Bacteria</taxon>
        <taxon>Pseudomonadati</taxon>
        <taxon>Pseudomonadota</taxon>
        <taxon>Alphaproteobacteria</taxon>
        <taxon>Hyphomicrobiales</taxon>
        <taxon>Nitrobacteraceae</taxon>
        <taxon>Tardiphaga</taxon>
    </lineage>
</organism>
<name>A0A7G6U5T4_9BRAD</name>
<dbReference type="Proteomes" id="UP000515291">
    <property type="component" value="Chromosome"/>
</dbReference>
<dbReference type="PANTHER" id="PTHR39166">
    <property type="entry name" value="BLL1166 PROTEIN"/>
    <property type="match status" value="1"/>
</dbReference>
<dbReference type="KEGG" id="trb:HB776_26545"/>
<sequence length="199" mass="22447">MRTADFISAVLRNPVHDALLCRLNELGLPDAWIVAGCLTQTAWNVLTGRRVDYGINDYDVFYFDPDLSWEAEDRIIAGFRECADRTGSRIEVRNQARVHLWYPEKHGKPYPALSCATDGIDRFLTRCTQVGLSSNGVNVYAPAGLDDVDGFVVRPNLVPNFSAEAYRTKSARWRALWPELKLHAPEVWHLDMTGEAGPR</sequence>
<protein>
    <submittedName>
        <fullName evidence="1">Nucleotidyltransferase family protein</fullName>
    </submittedName>
</protein>
<dbReference type="RefSeq" id="WP_184513035.1">
    <property type="nucleotide sequence ID" value="NZ_CP050292.1"/>
</dbReference>
<dbReference type="GO" id="GO:0016740">
    <property type="term" value="F:transferase activity"/>
    <property type="evidence" value="ECO:0007669"/>
    <property type="project" value="UniProtKB-KW"/>
</dbReference>
<proteinExistence type="predicted"/>
<dbReference type="AlphaFoldDB" id="A0A7G6U5T4"/>
<dbReference type="EMBL" id="CP050292">
    <property type="protein sequence ID" value="QND74366.1"/>
    <property type="molecule type" value="Genomic_DNA"/>
</dbReference>
<accession>A0A7G6U5T4</accession>